<evidence type="ECO:0000259" key="3">
    <source>
        <dbReference type="Pfam" id="PF01887"/>
    </source>
</evidence>
<dbReference type="PANTHER" id="PTHR35092:SF1">
    <property type="entry name" value="CHLORINASE MJ1651"/>
    <property type="match status" value="1"/>
</dbReference>
<dbReference type="Gene3D" id="2.40.30.90">
    <property type="entry name" value="Bacterial fluorinating enzyme like"/>
    <property type="match status" value="1"/>
</dbReference>
<dbReference type="EMBL" id="LGKO01000005">
    <property type="protein sequence ID" value="KPL82823.1"/>
    <property type="molecule type" value="Genomic_DNA"/>
</dbReference>
<evidence type="ECO:0008006" key="7">
    <source>
        <dbReference type="Google" id="ProtNLM"/>
    </source>
</evidence>
<dbReference type="Proteomes" id="UP000050544">
    <property type="component" value="Unassembled WGS sequence"/>
</dbReference>
<evidence type="ECO:0000313" key="5">
    <source>
        <dbReference type="EMBL" id="KPL82823.1"/>
    </source>
</evidence>
<dbReference type="InterPro" id="IPR023227">
    <property type="entry name" value="SAM_OH_AdoTrfase_C_sf"/>
</dbReference>
<comment type="caution">
    <text evidence="5">The sequence shown here is derived from an EMBL/GenBank/DDBJ whole genome shotgun (WGS) entry which is preliminary data.</text>
</comment>
<evidence type="ECO:0000313" key="6">
    <source>
        <dbReference type="Proteomes" id="UP000050544"/>
    </source>
</evidence>
<dbReference type="RefSeq" id="WP_083461920.1">
    <property type="nucleotide sequence ID" value="NZ_LGKO01000005.1"/>
</dbReference>
<dbReference type="InterPro" id="IPR002747">
    <property type="entry name" value="SAM_OH_AdoTrfase"/>
</dbReference>
<proteinExistence type="inferred from homology"/>
<keyword evidence="6" id="KW-1185">Reference proteome</keyword>
<keyword evidence="1" id="KW-0949">S-adenosyl-L-methionine</keyword>
<organism evidence="5 6">
    <name type="scientific">Thermanaerothrix daxensis</name>
    <dbReference type="NCBI Taxonomy" id="869279"/>
    <lineage>
        <taxon>Bacteria</taxon>
        <taxon>Bacillati</taxon>
        <taxon>Chloroflexota</taxon>
        <taxon>Anaerolineae</taxon>
        <taxon>Anaerolineales</taxon>
        <taxon>Anaerolineaceae</taxon>
        <taxon>Thermanaerothrix</taxon>
    </lineage>
</organism>
<dbReference type="OrthoDB" id="9792195at2"/>
<feature type="domain" description="S-adenosyl-l-methionine hydroxide adenosyltransferase C-terminal" evidence="4">
    <location>
        <begin position="177"/>
        <end position="257"/>
    </location>
</feature>
<sequence length="264" mass="29343">MTQVMALLTDFGYRDHYVGVMKGVIWGIAPDVQIADISHAVRPQNVFEGAFLLAQAYPYFPPETIFVAVVDPGVGTRRRPLAAQIGNYYFVVPDNGLLTFVIREARKQKWPMRFVHLTQTAYWLPAISRSFHGRDIFAPVAAHLATGVALEALGPTVEDPVLIPIPEPSPEQEGWRGEIIYIDGFGNLITNITPLHLGEREQWKIRYKDHEVRGIVSTFGDGQPGDLIAMFDSTGFLSLCIVNGNAEMTLKAQTGEVLWVLPQV</sequence>
<dbReference type="PATRIC" id="fig|869279.4.peg.2081"/>
<comment type="similarity">
    <text evidence="2">Belongs to the SAM hydrolase / SAM-dependent halogenase family.</text>
</comment>
<evidence type="ECO:0000259" key="4">
    <source>
        <dbReference type="Pfam" id="PF20257"/>
    </source>
</evidence>
<reference evidence="5 6" key="1">
    <citation type="submission" date="2015-07" db="EMBL/GenBank/DDBJ databases">
        <title>Whole genome sequence of Thermanaerothrix daxensis DSM 23592.</title>
        <authorList>
            <person name="Hemp J."/>
            <person name="Ward L.M."/>
            <person name="Pace L.A."/>
            <person name="Fischer W.W."/>
        </authorList>
    </citation>
    <scope>NUCLEOTIDE SEQUENCE [LARGE SCALE GENOMIC DNA]</scope>
    <source>
        <strain evidence="5 6">GNS-1</strain>
    </source>
</reference>
<accession>A0A0P6XQS4</accession>
<dbReference type="SUPFAM" id="SSF101852">
    <property type="entry name" value="Bacterial fluorinating enzyme, C-terminal domain"/>
    <property type="match status" value="1"/>
</dbReference>
<dbReference type="Gene3D" id="3.40.50.10790">
    <property type="entry name" value="S-adenosyl-l-methionine hydroxide adenosyltransferase, N-terminal"/>
    <property type="match status" value="1"/>
</dbReference>
<dbReference type="Pfam" id="PF01887">
    <property type="entry name" value="SAM_HAT_N"/>
    <property type="match status" value="1"/>
</dbReference>
<dbReference type="InterPro" id="IPR023228">
    <property type="entry name" value="SAM_OH_AdoTrfase_N_sf"/>
</dbReference>
<protein>
    <recommendedName>
        <fullName evidence="7">Adenosyl-chloride synthase</fullName>
    </recommendedName>
</protein>
<dbReference type="STRING" id="869279.SE15_12285"/>
<evidence type="ECO:0000256" key="1">
    <source>
        <dbReference type="ARBA" id="ARBA00022691"/>
    </source>
</evidence>
<dbReference type="Pfam" id="PF20257">
    <property type="entry name" value="SAM_HAT_C"/>
    <property type="match status" value="1"/>
</dbReference>
<dbReference type="PANTHER" id="PTHR35092">
    <property type="entry name" value="CHLORINASE MJ1651"/>
    <property type="match status" value="1"/>
</dbReference>
<dbReference type="InterPro" id="IPR046470">
    <property type="entry name" value="SAM_HAT_C"/>
</dbReference>
<dbReference type="SUPFAM" id="SSF102522">
    <property type="entry name" value="Bacterial fluorinating enzyme, N-terminal domain"/>
    <property type="match status" value="1"/>
</dbReference>
<name>A0A0P6XQS4_9CHLR</name>
<dbReference type="AlphaFoldDB" id="A0A0P6XQS4"/>
<dbReference type="PIRSF" id="PIRSF006779">
    <property type="entry name" value="UCP006779"/>
    <property type="match status" value="1"/>
</dbReference>
<evidence type="ECO:0000256" key="2">
    <source>
        <dbReference type="ARBA" id="ARBA00024035"/>
    </source>
</evidence>
<gene>
    <name evidence="5" type="ORF">SE15_12285</name>
</gene>
<dbReference type="InterPro" id="IPR046469">
    <property type="entry name" value="SAM_HAT_N"/>
</dbReference>
<feature type="domain" description="S-adenosyl-l-methionine hydroxide adenosyltransferase N-terminal" evidence="3">
    <location>
        <begin position="6"/>
        <end position="154"/>
    </location>
</feature>